<feature type="domain" description="Peptidase A1" evidence="5">
    <location>
        <begin position="107"/>
        <end position="484"/>
    </location>
</feature>
<dbReference type="InterPro" id="IPR032861">
    <property type="entry name" value="TAXi_N"/>
</dbReference>
<dbReference type="GO" id="GO:0006508">
    <property type="term" value="P:proteolysis"/>
    <property type="evidence" value="ECO:0007669"/>
    <property type="project" value="UniProtKB-KW"/>
</dbReference>
<feature type="chain" id="PRO_5042995141" description="Peptidase A1 domain-containing protein" evidence="4">
    <location>
        <begin position="17"/>
        <end position="559"/>
    </location>
</feature>
<dbReference type="PANTHER" id="PTHR13683">
    <property type="entry name" value="ASPARTYL PROTEASES"/>
    <property type="match status" value="1"/>
</dbReference>
<feature type="active site" evidence="2">
    <location>
        <position position="125"/>
    </location>
</feature>
<dbReference type="Proteomes" id="UP001428341">
    <property type="component" value="Unassembled WGS sequence"/>
</dbReference>
<evidence type="ECO:0000256" key="4">
    <source>
        <dbReference type="SAM" id="SignalP"/>
    </source>
</evidence>
<dbReference type="InterPro" id="IPR001461">
    <property type="entry name" value="Aspartic_peptidase_A1"/>
</dbReference>
<dbReference type="Pfam" id="PF14543">
    <property type="entry name" value="TAXi_N"/>
    <property type="match status" value="1"/>
</dbReference>
<dbReference type="Gene3D" id="2.40.70.10">
    <property type="entry name" value="Acid Proteases"/>
    <property type="match status" value="3"/>
</dbReference>
<dbReference type="PROSITE" id="PS51767">
    <property type="entry name" value="PEPTIDASE_A1"/>
    <property type="match status" value="1"/>
</dbReference>
<keyword evidence="7" id="KW-1185">Reference proteome</keyword>
<evidence type="ECO:0000313" key="7">
    <source>
        <dbReference type="Proteomes" id="UP001428341"/>
    </source>
</evidence>
<dbReference type="AlphaFoldDB" id="A0AAP0R2D8"/>
<dbReference type="PANTHER" id="PTHR13683:SF232">
    <property type="entry name" value="OS09G0542100 PROTEIN"/>
    <property type="match status" value="1"/>
</dbReference>
<dbReference type="GO" id="GO:0004190">
    <property type="term" value="F:aspartic-type endopeptidase activity"/>
    <property type="evidence" value="ECO:0007669"/>
    <property type="project" value="UniProtKB-KW"/>
</dbReference>
<accession>A0AAP0R2D8</accession>
<keyword evidence="3" id="KW-0645">Protease</keyword>
<dbReference type="InterPro" id="IPR001969">
    <property type="entry name" value="Aspartic_peptidase_AS"/>
</dbReference>
<evidence type="ECO:0000313" key="6">
    <source>
        <dbReference type="EMBL" id="KAK9227926.1"/>
    </source>
</evidence>
<gene>
    <name evidence="6" type="ORF">WN944_020872</name>
</gene>
<dbReference type="InterPro" id="IPR032799">
    <property type="entry name" value="TAXi_C"/>
</dbReference>
<comment type="caution">
    <text evidence="6">The sequence shown here is derived from an EMBL/GenBank/DDBJ whole genome shotgun (WGS) entry which is preliminary data.</text>
</comment>
<evidence type="ECO:0000256" key="1">
    <source>
        <dbReference type="ARBA" id="ARBA00007447"/>
    </source>
</evidence>
<evidence type="ECO:0000259" key="5">
    <source>
        <dbReference type="PROSITE" id="PS51767"/>
    </source>
</evidence>
<dbReference type="InterPro" id="IPR021109">
    <property type="entry name" value="Peptidase_aspartic_dom_sf"/>
</dbReference>
<dbReference type="PROSITE" id="PS00141">
    <property type="entry name" value="ASP_PROTEASE"/>
    <property type="match status" value="1"/>
</dbReference>
<dbReference type="EMBL" id="JBCGBO010000001">
    <property type="protein sequence ID" value="KAK9227926.1"/>
    <property type="molecule type" value="Genomic_DNA"/>
</dbReference>
<evidence type="ECO:0000256" key="2">
    <source>
        <dbReference type="PIRSR" id="PIRSR601461-1"/>
    </source>
</evidence>
<dbReference type="SUPFAM" id="SSF50630">
    <property type="entry name" value="Acid proteases"/>
    <property type="match status" value="1"/>
</dbReference>
<protein>
    <recommendedName>
        <fullName evidence="5">Peptidase A1 domain-containing protein</fullName>
    </recommendedName>
</protein>
<feature type="active site" evidence="2">
    <location>
        <position position="367"/>
    </location>
</feature>
<dbReference type="Pfam" id="PF14541">
    <property type="entry name" value="TAXi_C"/>
    <property type="match status" value="1"/>
</dbReference>
<dbReference type="FunFam" id="2.40.70.10:FF:000014">
    <property type="entry name" value="Aspartyl protease family protein 1"/>
    <property type="match status" value="1"/>
</dbReference>
<dbReference type="InterPro" id="IPR033121">
    <property type="entry name" value="PEPTIDASE_A1"/>
</dbReference>
<sequence length="559" mass="62323">MPCFLKFFFFLVPIWAVIGPSSCDGGRIFSFEMHHRYSDQVKNWSISSGKLSHSDWPDKGSFDYYALLAHRDQILRGRHLSDTDTNSPLIFSDGNSTLRISSLGFLHYTTVQLGTPGMKFMVALDTGSDLFWVPCECSKCAPTQGSAYASDFELSIYNPEVSSTSKKVTCNNLLCAHRNRCPGTFSNCPYSVSYVSAQTSTSGILVEDVLHLTREDKNHESVEAYVTFGSVILLFCFLKSIFQGPPVHFVQILVQVEMIMQYEIYSCGQVQSGSFLDIAAPNGLFGLGMETISVPSILSKDGLTADSFSMCFGNDGIGRISFGDKGSPYQQETSFNVNPSHPSYNITVTQIRVGTTLIDVDITALFDSGTSFTYMVEPTYTRLLENFHSQVQDKRRQHDSRIPFEYCYDMSPDANASLIPSMSLRMKGGSHFTVYNPIIVISTQGELVYCLAVVKSMELNIIGQNFMTGYRVVFDRERLVLGWEKFNCYDIEDSYTFPVKPHNTSVPPAVAAGLGNNSIADAKKETRDHSQGSVASLSYHRYTSLLFHLRCLVVLFILL</sequence>
<proteinExistence type="inferred from homology"/>
<dbReference type="PRINTS" id="PR00792">
    <property type="entry name" value="PEPSIN"/>
</dbReference>
<reference evidence="6 7" key="1">
    <citation type="submission" date="2024-05" db="EMBL/GenBank/DDBJ databases">
        <title>Haplotype-resolved chromosome-level genome assembly of Huyou (Citrus changshanensis).</title>
        <authorList>
            <person name="Miao C."/>
            <person name="Chen W."/>
            <person name="Wu Y."/>
            <person name="Wang L."/>
            <person name="Zhao S."/>
            <person name="Grierson D."/>
            <person name="Xu C."/>
            <person name="Chen K."/>
        </authorList>
    </citation>
    <scope>NUCLEOTIDE SEQUENCE [LARGE SCALE GENOMIC DNA]</scope>
    <source>
        <strain evidence="6">01-14</strain>
        <tissue evidence="6">Leaf</tissue>
    </source>
</reference>
<keyword evidence="4" id="KW-0732">Signal</keyword>
<keyword evidence="3" id="KW-0064">Aspartyl protease</keyword>
<comment type="similarity">
    <text evidence="1 3">Belongs to the peptidase A1 family.</text>
</comment>
<keyword evidence="3" id="KW-0378">Hydrolase</keyword>
<evidence type="ECO:0000256" key="3">
    <source>
        <dbReference type="RuleBase" id="RU000454"/>
    </source>
</evidence>
<name>A0AAP0R2D8_9ROSI</name>
<organism evidence="6 7">
    <name type="scientific">Citrus x changshan-huyou</name>
    <dbReference type="NCBI Taxonomy" id="2935761"/>
    <lineage>
        <taxon>Eukaryota</taxon>
        <taxon>Viridiplantae</taxon>
        <taxon>Streptophyta</taxon>
        <taxon>Embryophyta</taxon>
        <taxon>Tracheophyta</taxon>
        <taxon>Spermatophyta</taxon>
        <taxon>Magnoliopsida</taxon>
        <taxon>eudicotyledons</taxon>
        <taxon>Gunneridae</taxon>
        <taxon>Pentapetalae</taxon>
        <taxon>rosids</taxon>
        <taxon>malvids</taxon>
        <taxon>Sapindales</taxon>
        <taxon>Rutaceae</taxon>
        <taxon>Aurantioideae</taxon>
        <taxon>Citrus</taxon>
    </lineage>
</organism>
<feature type="signal peptide" evidence="4">
    <location>
        <begin position="1"/>
        <end position="16"/>
    </location>
</feature>